<dbReference type="AlphaFoldDB" id="A0AA36J4B9"/>
<evidence type="ECO:0000313" key="1">
    <source>
        <dbReference type="EMBL" id="CAJ1398304.1"/>
    </source>
</evidence>
<organism evidence="1 2">
    <name type="scientific">Effrenium voratum</name>
    <dbReference type="NCBI Taxonomy" id="2562239"/>
    <lineage>
        <taxon>Eukaryota</taxon>
        <taxon>Sar</taxon>
        <taxon>Alveolata</taxon>
        <taxon>Dinophyceae</taxon>
        <taxon>Suessiales</taxon>
        <taxon>Symbiodiniaceae</taxon>
        <taxon>Effrenium</taxon>
    </lineage>
</organism>
<accession>A0AA36J4B9</accession>
<comment type="caution">
    <text evidence="1">The sequence shown here is derived from an EMBL/GenBank/DDBJ whole genome shotgun (WGS) entry which is preliminary data.</text>
</comment>
<gene>
    <name evidence="1" type="ORF">EVOR1521_LOCUS22123</name>
</gene>
<dbReference type="Gene3D" id="2.40.50.140">
    <property type="entry name" value="Nucleic acid-binding proteins"/>
    <property type="match status" value="1"/>
</dbReference>
<dbReference type="Pfam" id="PF16100">
    <property type="entry name" value="RMI2"/>
    <property type="match status" value="1"/>
</dbReference>
<keyword evidence="2" id="KW-1185">Reference proteome</keyword>
<reference evidence="1" key="1">
    <citation type="submission" date="2023-08" db="EMBL/GenBank/DDBJ databases">
        <authorList>
            <person name="Chen Y."/>
            <person name="Shah S."/>
            <person name="Dougan E. K."/>
            <person name="Thang M."/>
            <person name="Chan C."/>
        </authorList>
    </citation>
    <scope>NUCLEOTIDE SEQUENCE</scope>
</reference>
<sequence>MASSSDGMPGAASRQLAGQVQQVSGVAMKILLAELRQTGIDAEGFLICTALRQRLKRVWLQGYVLCRDGDDVVDLDDGSAVMSLDVASVVASNSEASVALQAGRYISCVCSIEFHQQDAATASAPPVVFLAFARGGHSRPAGGDSVPPGRSR</sequence>
<dbReference type="EMBL" id="CAUJNA010003295">
    <property type="protein sequence ID" value="CAJ1398304.1"/>
    <property type="molecule type" value="Genomic_DNA"/>
</dbReference>
<proteinExistence type="predicted"/>
<name>A0AA36J4B9_9DINO</name>
<evidence type="ECO:0000313" key="2">
    <source>
        <dbReference type="Proteomes" id="UP001178507"/>
    </source>
</evidence>
<dbReference type="InterPro" id="IPR032245">
    <property type="entry name" value="RMI2"/>
</dbReference>
<dbReference type="InterPro" id="IPR012340">
    <property type="entry name" value="NA-bd_OB-fold"/>
</dbReference>
<dbReference type="Proteomes" id="UP001178507">
    <property type="component" value="Unassembled WGS sequence"/>
</dbReference>
<protein>
    <submittedName>
        <fullName evidence="1">Uncharacterized protein</fullName>
    </submittedName>
</protein>